<evidence type="ECO:0000256" key="9">
    <source>
        <dbReference type="ARBA" id="ARBA00055420"/>
    </source>
</evidence>
<dbReference type="FunFam" id="3.40.20.10:FF:000002">
    <property type="entry name" value="Gelsolin"/>
    <property type="match status" value="1"/>
</dbReference>
<dbReference type="SMART" id="SM00262">
    <property type="entry name" value="GEL"/>
    <property type="match status" value="6"/>
</dbReference>
<dbReference type="Pfam" id="PF00626">
    <property type="entry name" value="Gelsolin"/>
    <property type="match status" value="6"/>
</dbReference>
<evidence type="ECO:0000256" key="3">
    <source>
        <dbReference type="ARBA" id="ARBA00022467"/>
    </source>
</evidence>
<dbReference type="InterPro" id="IPR007123">
    <property type="entry name" value="Gelsolin-like_dom"/>
</dbReference>
<comment type="similarity">
    <text evidence="2">Belongs to the villin/gelsolin family.</text>
</comment>
<evidence type="ECO:0000256" key="7">
    <source>
        <dbReference type="ARBA" id="ARBA00023203"/>
    </source>
</evidence>
<dbReference type="EMBL" id="KT598224">
    <property type="protein sequence ID" value="ANR02564.1"/>
    <property type="molecule type" value="mRNA"/>
</dbReference>
<proteinExistence type="evidence at transcript level"/>
<dbReference type="CDD" id="cd11292">
    <property type="entry name" value="gelsolin_S3_like"/>
    <property type="match status" value="1"/>
</dbReference>
<dbReference type="AlphaFoldDB" id="A0A1B1HXZ7"/>
<evidence type="ECO:0000256" key="5">
    <source>
        <dbReference type="ARBA" id="ARBA00022737"/>
    </source>
</evidence>
<dbReference type="CDD" id="cd11291">
    <property type="entry name" value="gelsolin_S6_like"/>
    <property type="match status" value="1"/>
</dbReference>
<keyword evidence="4" id="KW-0963">Cytoplasm</keyword>
<keyword evidence="3" id="KW-0117">Actin capping</keyword>
<sequence length="725" mass="82611">MAIDPAFENVGQQPGMEIWRIENFEVKPWDKEKHGTFYSGDSYVILKTKKVNNKFEWNIHFWLGKNTSQDEAGAAAIKAVELDDSLGGVPVQYREVQEHESTLLCSYFRKGIKYLEGGVASGFKHVDPNAVIKRLFQVKGKRNVKARQVEFSTNSMNKGDVFILDSKPNIYIWVGMNSGRLERMKATTVANSIRDETHGGRAEVIIIDAFNAAEEKNFFAELGSSGPIKDEGEDDAQFERNQQTEVSLWKVTDAKGKLETIKVSDRPIKQEYLDSNDCFILDAGKSGVFAWIGKQSTAREKEVAMKSATEYLKFREYPNWTPIQRVIDGGETPAFKQYFSSWKEAERTYAKNYVGPVAAPTTEKEFDVRSLHRKSRLHAKNFGKAVSFMPDDGSGKIEIWRIENFEMVPVDPNTYGFFFGGDSYVLKYTYLKEKREHYIVYFWQGLESTQDERASSAIWAVKLDDELLGRAIQVRIVQGRETEHFLKIFKGKLIIFTGGKASGFKNLKDHDTYDVDGTRMFHVCGTDDVDTRAIQVAEKASSLNSDDVFVLETPSATYLWFGKEASDVEKDMGRKVVSYVSPDRDPILINEGEEPGEFWDAIGGKGSYASSRNLPESPLLPTRLFQCSNASGRFRVEEVGRFRQQHLDGDDVMILDTLDELFIWVGKKANEDEKKLSFKLAEDYIRTDPTERDHDNTPILLIKQGEEPEAFTKHFKFWSPDFWAK</sequence>
<dbReference type="GO" id="GO:0015629">
    <property type="term" value="C:actin cytoskeleton"/>
    <property type="evidence" value="ECO:0007669"/>
    <property type="project" value="TreeGrafter"/>
</dbReference>
<dbReference type="GO" id="GO:0051015">
    <property type="term" value="F:actin filament binding"/>
    <property type="evidence" value="ECO:0007669"/>
    <property type="project" value="InterPro"/>
</dbReference>
<feature type="domain" description="Gelsolin-like" evidence="10">
    <location>
        <begin position="404"/>
        <end position="486"/>
    </location>
</feature>
<dbReference type="InterPro" id="IPR007122">
    <property type="entry name" value="Villin/Gelsolin"/>
</dbReference>
<dbReference type="PANTHER" id="PTHR11977:SF123">
    <property type="entry name" value="GELSOLIN"/>
    <property type="match status" value="1"/>
</dbReference>
<evidence type="ECO:0000313" key="11">
    <source>
        <dbReference type="EMBL" id="ANR02564.1"/>
    </source>
</evidence>
<dbReference type="GO" id="GO:0005546">
    <property type="term" value="F:phosphatidylinositol-4,5-bisphosphate binding"/>
    <property type="evidence" value="ECO:0007669"/>
    <property type="project" value="TreeGrafter"/>
</dbReference>
<evidence type="ECO:0000259" key="10">
    <source>
        <dbReference type="Pfam" id="PF00626"/>
    </source>
</evidence>
<evidence type="ECO:0000256" key="6">
    <source>
        <dbReference type="ARBA" id="ARBA00022837"/>
    </source>
</evidence>
<dbReference type="SUPFAM" id="SSF55753">
    <property type="entry name" value="Actin depolymerizing proteins"/>
    <property type="match status" value="6"/>
</dbReference>
<dbReference type="FunFam" id="3.40.20.10:FF:000005">
    <property type="entry name" value="Gelsolin"/>
    <property type="match status" value="1"/>
</dbReference>
<dbReference type="Gene3D" id="3.40.20.10">
    <property type="entry name" value="Severin"/>
    <property type="match status" value="6"/>
</dbReference>
<evidence type="ECO:0000256" key="1">
    <source>
        <dbReference type="ARBA" id="ARBA00004245"/>
    </source>
</evidence>
<evidence type="ECO:0000256" key="8">
    <source>
        <dbReference type="ARBA" id="ARBA00023212"/>
    </source>
</evidence>
<reference evidence="11" key="1">
    <citation type="journal article" date="2016" name="Zool. J. Linn. Soc.">
        <title>Variability of gelsolins in Onychophora, Tardigrada and Nematoda.</title>
        <authorList>
            <person name="Thiruketheeswaran P."/>
            <person name="D'Haese J."/>
            <person name="Greven H."/>
        </authorList>
    </citation>
    <scope>NUCLEOTIDE SEQUENCE</scope>
</reference>
<dbReference type="PRINTS" id="PR00597">
    <property type="entry name" value="GELSOLIN"/>
</dbReference>
<dbReference type="FunFam" id="3.40.20.10:FF:000001">
    <property type="entry name" value="Gelsolin"/>
    <property type="match status" value="1"/>
</dbReference>
<feature type="domain" description="Gelsolin-like" evidence="10">
    <location>
        <begin position="143"/>
        <end position="206"/>
    </location>
</feature>
<keyword evidence="6" id="KW-0106">Calcium</keyword>
<evidence type="ECO:0000256" key="2">
    <source>
        <dbReference type="ARBA" id="ARBA00008418"/>
    </source>
</evidence>
<feature type="domain" description="Gelsolin-like" evidence="10">
    <location>
        <begin position="261"/>
        <end position="335"/>
    </location>
</feature>
<organism evidence="11">
    <name type="scientific">Peripatoides novaezealandiae</name>
    <dbReference type="NCBI Taxonomy" id="49105"/>
    <lineage>
        <taxon>Eukaryota</taxon>
        <taxon>Metazoa</taxon>
        <taxon>Ecdysozoa</taxon>
        <taxon>Onychophora</taxon>
        <taxon>Udeonychophora</taxon>
        <taxon>Euonychophora</taxon>
        <taxon>Peripatopsidae</taxon>
        <taxon>Peripatoides</taxon>
    </lineage>
</organism>
<feature type="domain" description="Gelsolin-like" evidence="10">
    <location>
        <begin position="636"/>
        <end position="711"/>
    </location>
</feature>
<dbReference type="GO" id="GO:0051014">
    <property type="term" value="P:actin filament severing"/>
    <property type="evidence" value="ECO:0007669"/>
    <property type="project" value="TreeGrafter"/>
</dbReference>
<evidence type="ECO:0000256" key="4">
    <source>
        <dbReference type="ARBA" id="ARBA00022490"/>
    </source>
</evidence>
<dbReference type="GO" id="GO:0005737">
    <property type="term" value="C:cytoplasm"/>
    <property type="evidence" value="ECO:0007669"/>
    <property type="project" value="TreeGrafter"/>
</dbReference>
<dbReference type="CDD" id="cd11290">
    <property type="entry name" value="gelsolin_S1_like"/>
    <property type="match status" value="1"/>
</dbReference>
<dbReference type="CDD" id="cd11293">
    <property type="entry name" value="gelsolin_S4_like"/>
    <property type="match status" value="1"/>
</dbReference>
<dbReference type="GO" id="GO:0008154">
    <property type="term" value="P:actin polymerization or depolymerization"/>
    <property type="evidence" value="ECO:0007669"/>
    <property type="project" value="TreeGrafter"/>
</dbReference>
<keyword evidence="7" id="KW-0009">Actin-binding</keyword>
<dbReference type="CDD" id="cd11289">
    <property type="entry name" value="gelsolin_S2_like"/>
    <property type="match status" value="1"/>
</dbReference>
<protein>
    <submittedName>
        <fullName evidence="11">Gelsolin</fullName>
    </submittedName>
</protein>
<name>A0A1B1HXZ7_9BILA</name>
<keyword evidence="8" id="KW-0206">Cytoskeleton</keyword>
<comment type="subcellular location">
    <subcellularLocation>
        <location evidence="1">Cytoplasm</location>
        <location evidence="1">Cytoskeleton</location>
    </subcellularLocation>
</comment>
<dbReference type="InterPro" id="IPR029006">
    <property type="entry name" value="ADF-H/Gelsolin-like_dom_sf"/>
</dbReference>
<feature type="domain" description="Gelsolin-like" evidence="10">
    <location>
        <begin position="30"/>
        <end position="101"/>
    </location>
</feature>
<accession>A0A1B1HXZ7</accession>
<feature type="domain" description="Gelsolin-like" evidence="10">
    <location>
        <begin position="536"/>
        <end position="599"/>
    </location>
</feature>
<keyword evidence="5" id="KW-0677">Repeat</keyword>
<dbReference type="PANTHER" id="PTHR11977">
    <property type="entry name" value="VILLIN"/>
    <property type="match status" value="1"/>
</dbReference>
<dbReference type="GO" id="GO:0051016">
    <property type="term" value="P:barbed-end actin filament capping"/>
    <property type="evidence" value="ECO:0007669"/>
    <property type="project" value="TreeGrafter"/>
</dbReference>
<comment type="function">
    <text evidence="9">Calcium-regulated, actin-modulating protein that binds to the plus (or barbed) ends of actin monomers or filaments, preventing monomer exchange (end-blocking or capping). It can promote the assembly of monomers into filaments (nucleation) as well as sever filaments already formed.</text>
</comment>
<dbReference type="CDD" id="cd11288">
    <property type="entry name" value="gelsolin_S5_like"/>
    <property type="match status" value="1"/>
</dbReference>